<evidence type="ECO:0000313" key="3">
    <source>
        <dbReference type="Proteomes" id="UP000738431"/>
    </source>
</evidence>
<dbReference type="Proteomes" id="UP000738431">
    <property type="component" value="Chromosome"/>
</dbReference>
<dbReference type="RefSeq" id="WP_221031561.1">
    <property type="nucleotide sequence ID" value="NZ_CP139781.1"/>
</dbReference>
<gene>
    <name evidence="2" type="ORF">K1X11_014640</name>
</gene>
<organism evidence="2 3">
    <name type="scientific">Actomonas aquatica</name>
    <dbReference type="NCBI Taxonomy" id="2866162"/>
    <lineage>
        <taxon>Bacteria</taxon>
        <taxon>Pseudomonadati</taxon>
        <taxon>Verrucomicrobiota</taxon>
        <taxon>Opitutia</taxon>
        <taxon>Opitutales</taxon>
        <taxon>Opitutaceae</taxon>
        <taxon>Actomonas</taxon>
    </lineage>
</organism>
<dbReference type="EMBL" id="CP139781">
    <property type="protein sequence ID" value="WRQ86049.1"/>
    <property type="molecule type" value="Genomic_DNA"/>
</dbReference>
<feature type="chain" id="PRO_5046016843" description="DUF4397 domain-containing protein" evidence="1">
    <location>
        <begin position="31"/>
        <end position="875"/>
    </location>
</feature>
<evidence type="ECO:0000256" key="1">
    <source>
        <dbReference type="SAM" id="SignalP"/>
    </source>
</evidence>
<proteinExistence type="predicted"/>
<protein>
    <recommendedName>
        <fullName evidence="4">DUF4397 domain-containing protein</fullName>
    </recommendedName>
</protein>
<keyword evidence="3" id="KW-1185">Reference proteome</keyword>
<dbReference type="SUPFAM" id="SSF49313">
    <property type="entry name" value="Cadherin-like"/>
    <property type="match status" value="1"/>
</dbReference>
<dbReference type="Gene3D" id="2.60.40.10">
    <property type="entry name" value="Immunoglobulins"/>
    <property type="match status" value="1"/>
</dbReference>
<dbReference type="InterPro" id="IPR015919">
    <property type="entry name" value="Cadherin-like_sf"/>
</dbReference>
<evidence type="ECO:0008006" key="4">
    <source>
        <dbReference type="Google" id="ProtNLM"/>
    </source>
</evidence>
<keyword evidence="1" id="KW-0732">Signal</keyword>
<feature type="signal peptide" evidence="1">
    <location>
        <begin position="1"/>
        <end position="30"/>
    </location>
</feature>
<evidence type="ECO:0000313" key="2">
    <source>
        <dbReference type="EMBL" id="WRQ86049.1"/>
    </source>
</evidence>
<reference evidence="2 3" key="2">
    <citation type="submission" date="2023-12" db="EMBL/GenBank/DDBJ databases">
        <title>Description of an unclassified Opitutus bacterium of Verrucomicrobiota.</title>
        <authorList>
            <person name="Zhang D.-F."/>
        </authorList>
    </citation>
    <scope>NUCLEOTIDE SEQUENCE [LARGE SCALE GENOMIC DNA]</scope>
    <source>
        <strain evidence="2 3">WL0086</strain>
    </source>
</reference>
<reference evidence="2 3" key="1">
    <citation type="submission" date="2021-08" db="EMBL/GenBank/DDBJ databases">
        <authorList>
            <person name="Zhang D."/>
            <person name="Zhang A."/>
            <person name="Wang L."/>
        </authorList>
    </citation>
    <scope>NUCLEOTIDE SEQUENCE [LARGE SCALE GENOMIC DNA]</scope>
    <source>
        <strain evidence="2 3">WL0086</strain>
    </source>
</reference>
<dbReference type="InterPro" id="IPR013783">
    <property type="entry name" value="Ig-like_fold"/>
</dbReference>
<name>A0ABZ1C691_9BACT</name>
<sequence>MLRPTSHRFRRSLALLCGITLAITSRLLAAAPVVGTTDFDPLSGDIMDAGSTTTEVSISDFDGSGWDITVTTVEVAGTPGLIRGLATYGVGSTDAVQTGGVTFGGSDMLVSSVAFASNDGTEFKLGSFAINAAGGATDYTLSGYRDDVALSGAVMTGALPQGSLGGRSFTTIDVSGHDGFNNIDRFVVTFATPGSRFLWDNIEVDLAAPVPVPVITSGSSVSVAFGDTPAYTITTNGAGVSFSGTDLVPGVSVDAMTGELTGTAQELGTFGATLIAANAEGVEVSAPLTLSVHPANLPQSITFNAIGTQSADQGSLTLGATASSGLPINYTVVSGPATVSGSTLTFTGAGGTVTVRAAQAGNNRYAGAVAVTQSFEVRQSGQLVFFGTTSADDAFAVVVDANRTSGTLIGYLAGTSEGFVVPLALDGSGQFTATAATLVATDSTTANGASTSSPRTPARDTHDYTFSGALSSDAITGTISGVDLEFTGQLEAPAGGTAALAGYYSASALGNASGTTHAIVGTTGSTYLLWASPQTVAGGSGSIGGGGNFSATLPGDLTLTGNIDNSRATLSGTLARADGSESAFAGLAAGTTRTDRLVNISIRAQVDVAASGPLITGFVVGGDTPKHVLIRAIGPTLEDFGLTTAMPDPKITIYNAAGESVASVDDWSGDFSIQQLTSRLGAFPLDLGSKDAVAETQLPPGAYTVHIENVGAAGVALTEIYDASETPNTEAQRLVNISSRSLVSPGEGQLVGGFVVTGNSPKRILVRGVGPELATFNVAGFLTNPRLSLYDATETPIAENDDWETGLPLTPNQTVATAAEIAAAAQSVGGFPLTAGSQDAALIVTLNPGSYTVALAVATPDTAPGNGLIEIYELP</sequence>
<accession>A0ABZ1C691</accession>